<protein>
    <submittedName>
        <fullName evidence="1">Uncharacterized protein</fullName>
    </submittedName>
</protein>
<name>A0A0A9HT37_ARUDO</name>
<evidence type="ECO:0000313" key="1">
    <source>
        <dbReference type="EMBL" id="JAE38036.1"/>
    </source>
</evidence>
<accession>A0A0A9HT37</accession>
<reference evidence="1" key="2">
    <citation type="journal article" date="2015" name="Data Brief">
        <title>Shoot transcriptome of the giant reed, Arundo donax.</title>
        <authorList>
            <person name="Barrero R.A."/>
            <person name="Guerrero F.D."/>
            <person name="Moolhuijzen P."/>
            <person name="Goolsby J.A."/>
            <person name="Tidwell J."/>
            <person name="Bellgard S.E."/>
            <person name="Bellgard M.I."/>
        </authorList>
    </citation>
    <scope>NUCLEOTIDE SEQUENCE</scope>
    <source>
        <tissue evidence="1">Shoot tissue taken approximately 20 cm above the soil surface</tissue>
    </source>
</reference>
<dbReference type="EMBL" id="GBRH01159860">
    <property type="protein sequence ID" value="JAE38036.1"/>
    <property type="molecule type" value="Transcribed_RNA"/>
</dbReference>
<sequence length="27" mass="3043">MELIEKIHHLPFLKDTVVPGISQPGRS</sequence>
<organism evidence="1">
    <name type="scientific">Arundo donax</name>
    <name type="common">Giant reed</name>
    <name type="synonym">Donax arundinaceus</name>
    <dbReference type="NCBI Taxonomy" id="35708"/>
    <lineage>
        <taxon>Eukaryota</taxon>
        <taxon>Viridiplantae</taxon>
        <taxon>Streptophyta</taxon>
        <taxon>Embryophyta</taxon>
        <taxon>Tracheophyta</taxon>
        <taxon>Spermatophyta</taxon>
        <taxon>Magnoliopsida</taxon>
        <taxon>Liliopsida</taxon>
        <taxon>Poales</taxon>
        <taxon>Poaceae</taxon>
        <taxon>PACMAD clade</taxon>
        <taxon>Arundinoideae</taxon>
        <taxon>Arundineae</taxon>
        <taxon>Arundo</taxon>
    </lineage>
</organism>
<proteinExistence type="predicted"/>
<reference evidence="1" key="1">
    <citation type="submission" date="2014-09" db="EMBL/GenBank/DDBJ databases">
        <authorList>
            <person name="Magalhaes I.L.F."/>
            <person name="Oliveira U."/>
            <person name="Santos F.R."/>
            <person name="Vidigal T.H.D.A."/>
            <person name="Brescovit A.D."/>
            <person name="Santos A.J."/>
        </authorList>
    </citation>
    <scope>NUCLEOTIDE SEQUENCE</scope>
    <source>
        <tissue evidence="1">Shoot tissue taken approximately 20 cm above the soil surface</tissue>
    </source>
</reference>
<dbReference type="AlphaFoldDB" id="A0A0A9HT37"/>